<gene>
    <name evidence="8" type="ORF">POM88_054498</name>
</gene>
<dbReference type="CDD" id="cd06407">
    <property type="entry name" value="PB1_NLP"/>
    <property type="match status" value="1"/>
</dbReference>
<evidence type="ECO:0000256" key="5">
    <source>
        <dbReference type="SAM" id="MobiDB-lite"/>
    </source>
</evidence>
<evidence type="ECO:0000259" key="6">
    <source>
        <dbReference type="PROSITE" id="PS51519"/>
    </source>
</evidence>
<feature type="compositionally biased region" description="Low complexity" evidence="5">
    <location>
        <begin position="15"/>
        <end position="25"/>
    </location>
</feature>
<feature type="region of interest" description="Disordered" evidence="5">
    <location>
        <begin position="580"/>
        <end position="610"/>
    </location>
</feature>
<dbReference type="Gene3D" id="3.10.20.90">
    <property type="entry name" value="Phosphatidylinositol 3-kinase Catalytic Subunit, Chain A, domain 1"/>
    <property type="match status" value="1"/>
</dbReference>
<evidence type="ECO:0000313" key="8">
    <source>
        <dbReference type="EMBL" id="KAK1351279.1"/>
    </source>
</evidence>
<feature type="domain" description="PB1" evidence="7">
    <location>
        <begin position="920"/>
        <end position="1002"/>
    </location>
</feature>
<keyword evidence="9" id="KW-1185">Reference proteome</keyword>
<dbReference type="GO" id="GO:0003677">
    <property type="term" value="F:DNA binding"/>
    <property type="evidence" value="ECO:0007669"/>
    <property type="project" value="UniProtKB-KW"/>
</dbReference>
<keyword evidence="2" id="KW-0238">DNA-binding</keyword>
<dbReference type="InterPro" id="IPR055081">
    <property type="entry name" value="NLP1-9_GAF"/>
</dbReference>
<dbReference type="Pfam" id="PF22922">
    <property type="entry name" value="GAF_NLP"/>
    <property type="match status" value="2"/>
</dbReference>
<dbReference type="SMART" id="SM00666">
    <property type="entry name" value="PB1"/>
    <property type="match status" value="1"/>
</dbReference>
<dbReference type="PANTHER" id="PTHR32002:SF35">
    <property type="entry name" value="PROTEIN NLP6"/>
    <property type="match status" value="1"/>
</dbReference>
<evidence type="ECO:0000313" key="9">
    <source>
        <dbReference type="Proteomes" id="UP001237642"/>
    </source>
</evidence>
<feature type="region of interest" description="Disordered" evidence="5">
    <location>
        <begin position="1"/>
        <end position="25"/>
    </location>
</feature>
<dbReference type="InterPro" id="IPR045012">
    <property type="entry name" value="NLP"/>
</dbReference>
<dbReference type="Pfam" id="PF00564">
    <property type="entry name" value="PB1"/>
    <property type="match status" value="1"/>
</dbReference>
<dbReference type="InterPro" id="IPR034891">
    <property type="entry name" value="PB1_NLP"/>
</dbReference>
<evidence type="ECO:0000256" key="4">
    <source>
        <dbReference type="ARBA" id="ARBA00023242"/>
    </source>
</evidence>
<feature type="region of interest" description="Disordered" evidence="5">
    <location>
        <begin position="109"/>
        <end position="133"/>
    </location>
</feature>
<dbReference type="PROSITE" id="PS51745">
    <property type="entry name" value="PB1"/>
    <property type="match status" value="1"/>
</dbReference>
<dbReference type="InterPro" id="IPR003035">
    <property type="entry name" value="RWP-RK_dom"/>
</dbReference>
<dbReference type="GO" id="GO:0003700">
    <property type="term" value="F:DNA-binding transcription factor activity"/>
    <property type="evidence" value="ECO:0007669"/>
    <property type="project" value="InterPro"/>
</dbReference>
<feature type="region of interest" description="Disordered" evidence="5">
    <location>
        <begin position="759"/>
        <end position="802"/>
    </location>
</feature>
<sequence>MSEQQQPVEDDENSNKNNSNKFNINGGNNICATTSSYQIGLVERESFMMMDLDLDLDGSWIFDHVSTDPTSPFLLSDHPFSPIWPFSDDGGNNNDVSALSGPVTGVSVPVLPSCDPQSNNENKQSTSDEKRRFPSPLLGFVPLDYSDGSCLIKERMTQALRYFKESTEQHVLAQIWAPVKKGDRYVLTTSGQPFVLGLNSSGLHQYRMASVMYMFSVDGESSGGLGLPGRVFQQKLPEWTPNVQYYSSKEYPRLDYALHYNVQGTLALPVFEPSGGSCLGVLELIMTSQKINYAPEVDKVCKALEAVNLKSSEILDHSSIQASKICNKGRQNALAEILEILTLVCETHKLPLAQTWVPCRHRSVLAYGGGLKKSCSSFDGSCMGQVCMSTTDVAYYVVDYHMWGFREACAEHHLLKGQGVAGRSFASQSSCFCEDITKFSKPEYPLVHYARMFGLSSSFAICLQSSHTGNDNYILEFFMPPNTLVGNNHYTMLDSMLATMKKKFRSLKVASGKELDEEGRSVEVIQPSIDGDPDSRIVSVQKSESNVIPCNVTSNGENRHFDLSGKQIIQKSDAVTNGATVAGSGGIQNGASVSENKDAKKKSERKRGKAEKSISLEVLQQYFAGSLKDAAKSLGVCPTTMKRICRQHGISRWPSRKINKVNRSLSKLKRVIESVQGAEGTFTLTSLAKSSLPAGVGSVSWPVSLNGSSPQNSPGSIPSEVRGEFNDDVQAETIDLPSGGRLQCEDEYVHLQRGYVPELGDCSNRSKTGSGSREHSTGTGTGTGTPTSHASGHGSPFNANDLSPNDQVVSLLGEQCLKIGVSFESARQPIEEANLPVAFSVPNIVVVGAENEELFGGMLIEDAGSSHDLKNLCQTGGTFPDERIPECSWANQPPSDEVFKGSVPSLEEKPQFSSRPEVKTVTVKATYKEDIIRFRLPLSSGIVKLEEEVSKRVKLEVGTFDLKYLDDDLEWVLIACDADLQECVEVSRSSGRNIIRLLVQDIMANLGSSCESSG</sequence>
<feature type="domain" description="RWP-RK" evidence="6">
    <location>
        <begin position="600"/>
        <end position="681"/>
    </location>
</feature>
<dbReference type="EMBL" id="JAUIZM010000050">
    <property type="protein sequence ID" value="KAK1351279.1"/>
    <property type="molecule type" value="Genomic_DNA"/>
</dbReference>
<dbReference type="AlphaFoldDB" id="A0AAD8GN36"/>
<comment type="caution">
    <text evidence="8">The sequence shown here is derived from an EMBL/GenBank/DDBJ whole genome shotgun (WGS) entry which is preliminary data.</text>
</comment>
<feature type="compositionally biased region" description="Polar residues" evidence="5">
    <location>
        <begin position="115"/>
        <end position="125"/>
    </location>
</feature>
<evidence type="ECO:0000259" key="7">
    <source>
        <dbReference type="PROSITE" id="PS51745"/>
    </source>
</evidence>
<protein>
    <submittedName>
        <fullName evidence="8">Transcription factor</fullName>
    </submittedName>
</protein>
<reference evidence="8" key="1">
    <citation type="submission" date="2023-02" db="EMBL/GenBank/DDBJ databases">
        <title>Genome of toxic invasive species Heracleum sosnowskyi carries increased number of genes despite the absence of recent whole-genome duplications.</title>
        <authorList>
            <person name="Schelkunov M."/>
            <person name="Shtratnikova V."/>
            <person name="Makarenko M."/>
            <person name="Klepikova A."/>
            <person name="Omelchenko D."/>
            <person name="Novikova G."/>
            <person name="Obukhova E."/>
            <person name="Bogdanov V."/>
            <person name="Penin A."/>
            <person name="Logacheva M."/>
        </authorList>
    </citation>
    <scope>NUCLEOTIDE SEQUENCE</scope>
    <source>
        <strain evidence="8">Hsosn_3</strain>
        <tissue evidence="8">Leaf</tissue>
    </source>
</reference>
<dbReference type="Proteomes" id="UP001237642">
    <property type="component" value="Unassembled WGS sequence"/>
</dbReference>
<name>A0AAD8GN36_9APIA</name>
<dbReference type="PROSITE" id="PS51519">
    <property type="entry name" value="RWP_RK"/>
    <property type="match status" value="1"/>
</dbReference>
<dbReference type="Pfam" id="PF02042">
    <property type="entry name" value="RWP-RK"/>
    <property type="match status" value="1"/>
</dbReference>
<evidence type="ECO:0000256" key="1">
    <source>
        <dbReference type="ARBA" id="ARBA00023015"/>
    </source>
</evidence>
<dbReference type="InterPro" id="IPR053793">
    <property type="entry name" value="PB1-like"/>
</dbReference>
<feature type="compositionally biased region" description="Basic residues" evidence="5">
    <location>
        <begin position="599"/>
        <end position="609"/>
    </location>
</feature>
<accession>A0AAD8GN36</accession>
<dbReference type="SUPFAM" id="SSF54277">
    <property type="entry name" value="CAD &amp; PB1 domains"/>
    <property type="match status" value="1"/>
</dbReference>
<keyword evidence="1" id="KW-0805">Transcription regulation</keyword>
<evidence type="ECO:0000256" key="2">
    <source>
        <dbReference type="ARBA" id="ARBA00023125"/>
    </source>
</evidence>
<organism evidence="8 9">
    <name type="scientific">Heracleum sosnowskyi</name>
    <dbReference type="NCBI Taxonomy" id="360622"/>
    <lineage>
        <taxon>Eukaryota</taxon>
        <taxon>Viridiplantae</taxon>
        <taxon>Streptophyta</taxon>
        <taxon>Embryophyta</taxon>
        <taxon>Tracheophyta</taxon>
        <taxon>Spermatophyta</taxon>
        <taxon>Magnoliopsida</taxon>
        <taxon>eudicotyledons</taxon>
        <taxon>Gunneridae</taxon>
        <taxon>Pentapetalae</taxon>
        <taxon>asterids</taxon>
        <taxon>campanulids</taxon>
        <taxon>Apiales</taxon>
        <taxon>Apiaceae</taxon>
        <taxon>Apioideae</taxon>
        <taxon>apioid superclade</taxon>
        <taxon>Tordylieae</taxon>
        <taxon>Tordyliinae</taxon>
        <taxon>Heracleum</taxon>
    </lineage>
</organism>
<dbReference type="InterPro" id="IPR000270">
    <property type="entry name" value="PB1_dom"/>
</dbReference>
<keyword evidence="4" id="KW-0539">Nucleus</keyword>
<keyword evidence="3" id="KW-0804">Transcription</keyword>
<dbReference type="PANTHER" id="PTHR32002">
    <property type="entry name" value="PROTEIN NLP8"/>
    <property type="match status" value="1"/>
</dbReference>
<feature type="compositionally biased region" description="Low complexity" evidence="5">
    <location>
        <begin position="784"/>
        <end position="795"/>
    </location>
</feature>
<reference evidence="8" key="2">
    <citation type="submission" date="2023-05" db="EMBL/GenBank/DDBJ databases">
        <authorList>
            <person name="Schelkunov M.I."/>
        </authorList>
    </citation>
    <scope>NUCLEOTIDE SEQUENCE</scope>
    <source>
        <strain evidence="8">Hsosn_3</strain>
        <tissue evidence="8">Leaf</tissue>
    </source>
</reference>
<proteinExistence type="predicted"/>
<evidence type="ECO:0000256" key="3">
    <source>
        <dbReference type="ARBA" id="ARBA00023163"/>
    </source>
</evidence>